<dbReference type="CDD" id="cd11614">
    <property type="entry name" value="SAF_CpaB_FlgA_like"/>
    <property type="match status" value="1"/>
</dbReference>
<organism evidence="3 4">
    <name type="scientific">Candidatus Liberibacter europaeus</name>
    <dbReference type="NCBI Taxonomy" id="744859"/>
    <lineage>
        <taxon>Bacteria</taxon>
        <taxon>Pseudomonadati</taxon>
        <taxon>Pseudomonadota</taxon>
        <taxon>Alphaproteobacteria</taxon>
        <taxon>Hyphomicrobiales</taxon>
        <taxon>Rhizobiaceae</taxon>
        <taxon>Liberibacter</taxon>
    </lineage>
</organism>
<dbReference type="InterPro" id="IPR031571">
    <property type="entry name" value="RcpC_dom"/>
</dbReference>
<evidence type="ECO:0000259" key="2">
    <source>
        <dbReference type="SMART" id="SM00858"/>
    </source>
</evidence>
<dbReference type="Pfam" id="PF08666">
    <property type="entry name" value="SAF"/>
    <property type="match status" value="1"/>
</dbReference>
<dbReference type="AlphaFoldDB" id="A0A2T4VXI8"/>
<dbReference type="EMBL" id="PSQJ01000002">
    <property type="protein sequence ID" value="PTL86495.1"/>
    <property type="molecule type" value="Genomic_DNA"/>
</dbReference>
<evidence type="ECO:0000313" key="3">
    <source>
        <dbReference type="EMBL" id="PTL86495.1"/>
    </source>
</evidence>
<feature type="domain" description="SAF" evidence="2">
    <location>
        <begin position="46"/>
        <end position="116"/>
    </location>
</feature>
<keyword evidence="1" id="KW-1133">Transmembrane helix</keyword>
<proteinExistence type="predicted"/>
<reference evidence="4" key="1">
    <citation type="submission" date="2018-02" db="EMBL/GenBank/DDBJ databases">
        <title>Genome sequence of Candidatus Liberibacter europaeus.</title>
        <authorList>
            <person name="Frampton R.A."/>
            <person name="Thompson S.M."/>
            <person name="David C."/>
            <person name="Addison S.M."/>
            <person name="Smith G.R."/>
        </authorList>
    </citation>
    <scope>NUCLEOTIDE SEQUENCE [LARGE SCALE GENOMIC DNA]</scope>
</reference>
<gene>
    <name evidence="3" type="primary">cpaB</name>
    <name evidence="3" type="ORF">C4617_01335</name>
</gene>
<dbReference type="Proteomes" id="UP000240811">
    <property type="component" value="Unassembled WGS sequence"/>
</dbReference>
<keyword evidence="1" id="KW-0472">Membrane</keyword>
<name>A0A2T4VXI8_9HYPH</name>
<sequence>MKLNRIMGLVISGIAALIAGIIAMHLVSHDSVKKEDVIDKPSINLVNILVANNDVAIGMRVTKNDMKWIAIPEENVLAFTGLINDVGRPDAMEELDGLMARMPILKGDPIRAEKLVGGIHGEGGTLASLLPQGKRAVSLDISTSTAAGGMILPNDHVDIMTVHSSGDKNTRAEVILRNIRVLTIDQNVGEENQMSFIGTTATLELTDKQSQILVAAQSMGARLILALRSASDAIRSTTDDDLSSSFGGEITIIKSGVIVRNDGEELAR</sequence>
<dbReference type="SMART" id="SM00858">
    <property type="entry name" value="SAF"/>
    <property type="match status" value="1"/>
</dbReference>
<dbReference type="InterPro" id="IPR013974">
    <property type="entry name" value="SAF"/>
</dbReference>
<comment type="caution">
    <text evidence="3">The sequence shown here is derived from an EMBL/GenBank/DDBJ whole genome shotgun (WGS) entry which is preliminary data.</text>
</comment>
<dbReference type="InterPro" id="IPR017592">
    <property type="entry name" value="Pilus_assmbl_Flp-typ_CpaB"/>
</dbReference>
<evidence type="ECO:0000256" key="1">
    <source>
        <dbReference type="SAM" id="Phobius"/>
    </source>
</evidence>
<protein>
    <submittedName>
        <fullName evidence="3">Flp pilus assembly protein CpaB</fullName>
    </submittedName>
</protein>
<feature type="transmembrane region" description="Helical" evidence="1">
    <location>
        <begin position="6"/>
        <end position="27"/>
    </location>
</feature>
<keyword evidence="1" id="KW-0812">Transmembrane</keyword>
<dbReference type="Pfam" id="PF16976">
    <property type="entry name" value="RcpC"/>
    <property type="match status" value="1"/>
</dbReference>
<evidence type="ECO:0000313" key="4">
    <source>
        <dbReference type="Proteomes" id="UP000240811"/>
    </source>
</evidence>
<accession>A0A2T4VXI8</accession>
<dbReference type="NCBIfam" id="TIGR03177">
    <property type="entry name" value="pilus_cpaB"/>
    <property type="match status" value="1"/>
</dbReference>